<protein>
    <recommendedName>
        <fullName evidence="3">C2H2-type domain-containing protein</fullName>
    </recommendedName>
</protein>
<keyword evidence="1" id="KW-0479">Metal-binding</keyword>
<name>A0A0V1KM71_9BILA</name>
<dbReference type="EMBL" id="JYDW01000412">
    <property type="protein sequence ID" value="KRZ48408.1"/>
    <property type="molecule type" value="Genomic_DNA"/>
</dbReference>
<organism evidence="4 5">
    <name type="scientific">Trichinella nativa</name>
    <dbReference type="NCBI Taxonomy" id="6335"/>
    <lineage>
        <taxon>Eukaryota</taxon>
        <taxon>Metazoa</taxon>
        <taxon>Ecdysozoa</taxon>
        <taxon>Nematoda</taxon>
        <taxon>Enoplea</taxon>
        <taxon>Dorylaimia</taxon>
        <taxon>Trichinellida</taxon>
        <taxon>Trichinellidae</taxon>
        <taxon>Trichinella</taxon>
    </lineage>
</organism>
<dbReference type="OrthoDB" id="410104at2759"/>
<feature type="region of interest" description="Disordered" evidence="2">
    <location>
        <begin position="336"/>
        <end position="367"/>
    </location>
</feature>
<keyword evidence="1" id="KW-0863">Zinc-finger</keyword>
<proteinExistence type="predicted"/>
<keyword evidence="5" id="KW-1185">Reference proteome</keyword>
<evidence type="ECO:0000256" key="2">
    <source>
        <dbReference type="SAM" id="MobiDB-lite"/>
    </source>
</evidence>
<feature type="domain" description="C2H2-type" evidence="3">
    <location>
        <begin position="650"/>
        <end position="674"/>
    </location>
</feature>
<feature type="compositionally biased region" description="Basic and acidic residues" evidence="2">
    <location>
        <begin position="351"/>
        <end position="362"/>
    </location>
</feature>
<feature type="region of interest" description="Disordered" evidence="2">
    <location>
        <begin position="892"/>
        <end position="922"/>
    </location>
</feature>
<evidence type="ECO:0000313" key="5">
    <source>
        <dbReference type="Proteomes" id="UP000054721"/>
    </source>
</evidence>
<dbReference type="STRING" id="6335.A0A0V1KM71"/>
<dbReference type="GO" id="GO:0008270">
    <property type="term" value="F:zinc ion binding"/>
    <property type="evidence" value="ECO:0007669"/>
    <property type="project" value="UniProtKB-KW"/>
</dbReference>
<dbReference type="AlphaFoldDB" id="A0A0V1KM71"/>
<evidence type="ECO:0000256" key="1">
    <source>
        <dbReference type="PROSITE-ProRule" id="PRU00042"/>
    </source>
</evidence>
<reference evidence="4 5" key="1">
    <citation type="submission" date="2015-05" db="EMBL/GenBank/DDBJ databases">
        <title>Evolution of Trichinella species and genotypes.</title>
        <authorList>
            <person name="Korhonen P.K."/>
            <person name="Edoardo P."/>
            <person name="Giuseppe L.R."/>
            <person name="Gasser R.B."/>
        </authorList>
    </citation>
    <scope>NUCLEOTIDE SEQUENCE [LARGE SCALE GENOMIC DNA]</scope>
    <source>
        <strain evidence="4">ISS10</strain>
    </source>
</reference>
<dbReference type="PROSITE" id="PS50157">
    <property type="entry name" value="ZINC_FINGER_C2H2_2"/>
    <property type="match status" value="1"/>
</dbReference>
<gene>
    <name evidence="4" type="ORF">T02_9823</name>
</gene>
<accession>A0A0V1KM71</accession>
<sequence length="1141" mass="127503">MMLITRFLLANCKIGNVDELCLRKLKNSETLMEVGSVDVDRVNHFYDFTCEGVIQILPSCYWFLFQWLTFHHDAVLCSIAEEQTRLDNSGVGMLSNVEWFVVEPNVFSPVAFHYPHSMKVSGRSEGPSESSEFFSVWYLPIYCEVSEHLKLMNLGSASGLDGVKVSHLREIGPHCLSKQDCNGRLSEVTPLNPHQKAFRCNENLSFDGVTSGCPGEVSKNIIRKECGSSKSRATRVGVETIGIGLLFECGTFETHFENRGRIMPSRNNISNALSPQLMDREQGKDLRTRLEEGLTSSNIEMEGLINFLINEVLNIKDKERDTYVDGVVNVFTEFLRKPNDHQPRPPPKKRTKEEEKKSRRFEAAAQSVSQSPLYDSDCVSAPCLPPSPTQKIFCPLFRQARYIPPQLKNCRTTLIPKTNNPRPDAEDYRPITIASCIYRQFSKIVTRQLENCISLHPRQKAFRLSKGIRHSQRLRMLGLDTDSWALIWKMVTGNTTVIKGDGGVFNNKIKISQGTPFSPFLFNSVMDELIERLEQSGVGFEIGIASGSAKMNKRSVNPAQGNSNSAAGATSQGSACEHVEAVFARIVNHCTHHNVLVNGLTCNICNKHFRTVNAVASHFTHCRKVANSVPAPATVTPLDSEVTVPAATSYVCTACSRTFSTFSGLRLHEKRKHASTFVASSQRPKNHRWSEHEMHDVRATLAKLEKTGSSSLAALAEELSCLWQESISVNTAKYLRKKALATESSEPKAPACTTQIIDCVDCSGSSSPRELKNLMSDGEETIGEGRVNPKASKTPEIRNGVNDLLIQNSNLNLKYVGYSTPISENQEYTVDKLDNFNSGLISALEDSLTSNNTEMEGLINFLIKKILKSSDEDRKHYTDGVASVLAALLRPNCDGRNPPAPTNRRKRLPPPARNRSERKRSNYASFQSLFRRDPKRIAAHLIKNQPLCNVSCPIDVAESALRQRLSQRPSHRNAHPALKTFCPPYQQTSPYHAAPQTYVYKNVALYCFLLARDIPPQLKNCRTTHIPKTDNPRPDAEDYRPITIASCIYRQFSKIVTRRLENSVTIELDGESCVDQHGNRRSWTESDGTRPRADVDQPHGKKAALPMEIHNRALSEQHKPTEAGALRSVLQIPNVAKCPVI</sequence>
<dbReference type="SMART" id="SM00355">
    <property type="entry name" value="ZnF_C2H2"/>
    <property type="match status" value="2"/>
</dbReference>
<dbReference type="PROSITE" id="PS00028">
    <property type="entry name" value="ZINC_FINGER_C2H2_1"/>
    <property type="match status" value="1"/>
</dbReference>
<evidence type="ECO:0000259" key="3">
    <source>
        <dbReference type="PROSITE" id="PS50157"/>
    </source>
</evidence>
<feature type="compositionally biased region" description="Basic and acidic residues" evidence="2">
    <location>
        <begin position="1082"/>
        <end position="1099"/>
    </location>
</feature>
<comment type="caution">
    <text evidence="4">The sequence shown here is derived from an EMBL/GenBank/DDBJ whole genome shotgun (WGS) entry which is preliminary data.</text>
</comment>
<feature type="region of interest" description="Disordered" evidence="2">
    <location>
        <begin position="1076"/>
        <end position="1100"/>
    </location>
</feature>
<dbReference type="Proteomes" id="UP000054721">
    <property type="component" value="Unassembled WGS sequence"/>
</dbReference>
<dbReference type="Gene3D" id="3.30.160.60">
    <property type="entry name" value="Classic Zinc Finger"/>
    <property type="match status" value="1"/>
</dbReference>
<evidence type="ECO:0000313" key="4">
    <source>
        <dbReference type="EMBL" id="KRZ48408.1"/>
    </source>
</evidence>
<dbReference type="InterPro" id="IPR013087">
    <property type="entry name" value="Znf_C2H2_type"/>
</dbReference>
<keyword evidence="1" id="KW-0862">Zinc</keyword>